<evidence type="ECO:0000256" key="7">
    <source>
        <dbReference type="ARBA" id="ARBA00023136"/>
    </source>
</evidence>
<dbReference type="Proteomes" id="UP000261380">
    <property type="component" value="Unplaced"/>
</dbReference>
<dbReference type="FunFam" id="2.30.42.10:FF:000056">
    <property type="entry name" value="Golgi reassembly-stacking protein 2 isoform 1"/>
    <property type="match status" value="1"/>
</dbReference>
<proteinExistence type="inferred from homology"/>
<evidence type="ECO:0000259" key="10">
    <source>
        <dbReference type="PROSITE" id="PS51865"/>
    </source>
</evidence>
<dbReference type="InterPro" id="IPR036034">
    <property type="entry name" value="PDZ_sf"/>
</dbReference>
<dbReference type="Pfam" id="PF04495">
    <property type="entry name" value="GRASP55_65"/>
    <property type="match status" value="1"/>
</dbReference>
<dbReference type="GO" id="GO:0000139">
    <property type="term" value="C:Golgi membrane"/>
    <property type="evidence" value="ECO:0007669"/>
    <property type="project" value="UniProtKB-SubCell"/>
</dbReference>
<keyword evidence="5" id="KW-0677">Repeat</keyword>
<dbReference type="AlphaFoldDB" id="A0A3B5MW65"/>
<evidence type="ECO:0000256" key="6">
    <source>
        <dbReference type="ARBA" id="ARBA00023034"/>
    </source>
</evidence>
<dbReference type="InterPro" id="IPR024958">
    <property type="entry name" value="GRASP_PDZ"/>
</dbReference>
<dbReference type="GO" id="GO:0007030">
    <property type="term" value="P:Golgi organization"/>
    <property type="evidence" value="ECO:0007669"/>
    <property type="project" value="TreeGrafter"/>
</dbReference>
<comment type="similarity">
    <text evidence="2">Belongs to the GORASP family.</text>
</comment>
<dbReference type="GO" id="GO:0046872">
    <property type="term" value="F:metal ion binding"/>
    <property type="evidence" value="ECO:0007669"/>
    <property type="project" value="UniProtKB-KW"/>
</dbReference>
<evidence type="ECO:0000256" key="4">
    <source>
        <dbReference type="ARBA" id="ARBA00022707"/>
    </source>
</evidence>
<keyword evidence="7" id="KW-0472">Membrane</keyword>
<keyword evidence="4" id="KW-0519">Myristate</keyword>
<evidence type="ECO:0000256" key="5">
    <source>
        <dbReference type="ARBA" id="ARBA00022737"/>
    </source>
</evidence>
<accession>A0A3B5MW65</accession>
<dbReference type="Ensembl" id="ENSXCOT00000025921.1">
    <property type="protein sequence ID" value="ENSXCOP00000025612.1"/>
    <property type="gene ID" value="ENSXCOG00000019135.1"/>
</dbReference>
<evidence type="ECO:0000256" key="8">
    <source>
        <dbReference type="ARBA" id="ARBA00023288"/>
    </source>
</evidence>
<keyword evidence="8" id="KW-0449">Lipoprotein</keyword>
<keyword evidence="3" id="KW-0597">Phosphoprotein</keyword>
<gene>
    <name evidence="11" type="primary">GORASP2</name>
</gene>
<dbReference type="InterPro" id="IPR007583">
    <property type="entry name" value="GRASP55_65"/>
</dbReference>
<evidence type="ECO:0000256" key="1">
    <source>
        <dbReference type="ARBA" id="ARBA00004394"/>
    </source>
</evidence>
<evidence type="ECO:0000256" key="2">
    <source>
        <dbReference type="ARBA" id="ARBA00007144"/>
    </source>
</evidence>
<organism evidence="11 12">
    <name type="scientific">Xiphophorus couchianus</name>
    <name type="common">Monterrey platyfish</name>
    <dbReference type="NCBI Taxonomy" id="32473"/>
    <lineage>
        <taxon>Eukaryota</taxon>
        <taxon>Metazoa</taxon>
        <taxon>Chordata</taxon>
        <taxon>Craniata</taxon>
        <taxon>Vertebrata</taxon>
        <taxon>Euteleostomi</taxon>
        <taxon>Actinopterygii</taxon>
        <taxon>Neopterygii</taxon>
        <taxon>Teleostei</taxon>
        <taxon>Neoteleostei</taxon>
        <taxon>Acanthomorphata</taxon>
        <taxon>Ovalentaria</taxon>
        <taxon>Atherinomorphae</taxon>
        <taxon>Cyprinodontiformes</taxon>
        <taxon>Poeciliidae</taxon>
        <taxon>Poeciliinae</taxon>
        <taxon>Xiphophorus</taxon>
    </lineage>
</organism>
<keyword evidence="9" id="KW-0479">Metal-binding</keyword>
<evidence type="ECO:0000256" key="3">
    <source>
        <dbReference type="ARBA" id="ARBA00022553"/>
    </source>
</evidence>
<dbReference type="PANTHER" id="PTHR12893:SF1">
    <property type="entry name" value="GOLGI REASSEMBLY-STACKING PROTEIN 2"/>
    <property type="match status" value="1"/>
</dbReference>
<feature type="domain" description="PDZ GRASP-type" evidence="10">
    <location>
        <begin position="16"/>
        <end position="106"/>
    </location>
</feature>
<dbReference type="STRING" id="32473.ENSXCOP00000025612"/>
<dbReference type="FunFam" id="2.30.42.10:FF:000026">
    <property type="entry name" value="Golgi reassembly stacking protein 2"/>
    <property type="match status" value="1"/>
</dbReference>
<name>A0A3B5MW65_9TELE</name>
<dbReference type="PROSITE" id="PS51865">
    <property type="entry name" value="PDZ_GRASP"/>
    <property type="match status" value="2"/>
</dbReference>
<evidence type="ECO:0000313" key="12">
    <source>
        <dbReference type="Proteomes" id="UP000261380"/>
    </source>
</evidence>
<reference evidence="11" key="1">
    <citation type="submission" date="2025-08" db="UniProtKB">
        <authorList>
            <consortium name="Ensembl"/>
        </authorList>
    </citation>
    <scope>IDENTIFICATION</scope>
</reference>
<dbReference type="Gene3D" id="2.30.42.10">
    <property type="match status" value="2"/>
</dbReference>
<keyword evidence="12" id="KW-1185">Reference proteome</keyword>
<feature type="binding site" evidence="9">
    <location>
        <position position="19"/>
    </location>
    <ligand>
        <name>Zn(2+)</name>
        <dbReference type="ChEBI" id="CHEBI:29105"/>
    </ligand>
</feature>
<comment type="subcellular location">
    <subcellularLocation>
        <location evidence="1">Golgi apparatus membrane</location>
    </subcellularLocation>
</comment>
<keyword evidence="6" id="KW-0333">Golgi apparatus</keyword>
<dbReference type="GeneTree" id="ENSGT00390000008686"/>
<keyword evidence="9" id="KW-0862">Zinc</keyword>
<dbReference type="PANTHER" id="PTHR12893">
    <property type="entry name" value="GOLGI REASSEMBLY STACKING PROTEIN GRASP"/>
    <property type="match status" value="1"/>
</dbReference>
<evidence type="ECO:0000256" key="9">
    <source>
        <dbReference type="PIRSR" id="PIRSR607583-1"/>
    </source>
</evidence>
<reference evidence="11" key="2">
    <citation type="submission" date="2025-09" db="UniProtKB">
        <authorList>
            <consortium name="Ensembl"/>
        </authorList>
    </citation>
    <scope>IDENTIFICATION</scope>
</reference>
<feature type="binding site" evidence="9">
    <location>
        <position position="104"/>
    </location>
    <ligand>
        <name>Zn(2+)</name>
        <dbReference type="ChEBI" id="CHEBI:29105"/>
    </ligand>
</feature>
<feature type="domain" description="PDZ GRASP-type" evidence="10">
    <location>
        <begin position="112"/>
        <end position="200"/>
    </location>
</feature>
<sequence length="344" mass="38051">DMGGSQSVQIPGGGSEGYHVLRVQEHSPGYHARLEPFFDFIISVCDTRLNRDNDTLKELLRVNVERPVKMLLYNSRTQTVRETTITPSNTWGGQGLLGLSIRFCSFERANQNIWHVLEVEPNSPAGLGDLRPYVDYIIGADTAMRESEDLFSLVEAHEGKELKLYVYNTDADNCREVIITPNSDWGGDGSLGCKIGFGYLHRIPTLKEEKNSRSPSQNHKASHIPKDGYTEVRRHVRGNSRVGLFNKYSQNLKDAFSLLKDKINLLMQLLFLLLSAGLPPLNLPAAVSSVTPPDFIYPPVAANSHTAIYPSSTIHMNSSLTKAPNHSSVPNSGAINFTVTVDSS</sequence>
<evidence type="ECO:0000313" key="11">
    <source>
        <dbReference type="Ensembl" id="ENSXCOP00000025612.1"/>
    </source>
</evidence>
<protein>
    <submittedName>
        <fullName evidence="11">Golgi reassembly stacking protein 2</fullName>
    </submittedName>
</protein>